<feature type="transmembrane region" description="Helical" evidence="9">
    <location>
        <begin position="16"/>
        <end position="36"/>
    </location>
</feature>
<evidence type="ECO:0000256" key="8">
    <source>
        <dbReference type="ARBA" id="ARBA00023136"/>
    </source>
</evidence>
<feature type="transmembrane region" description="Helical" evidence="9">
    <location>
        <begin position="188"/>
        <end position="207"/>
    </location>
</feature>
<comment type="caution">
    <text evidence="11">The sequence shown here is derived from an EMBL/GenBank/DDBJ whole genome shotgun (WGS) entry which is preliminary data.</text>
</comment>
<dbReference type="EC" id="2.7.13.3" evidence="4"/>
<comment type="subcellular location">
    <subcellularLocation>
        <location evidence="2">Membrane</location>
        <topology evidence="2">Multi-pass membrane protein</topology>
    </subcellularLocation>
</comment>
<feature type="domain" description="Histidine kinase" evidence="10">
    <location>
        <begin position="690"/>
        <end position="910"/>
    </location>
</feature>
<feature type="transmembrane region" description="Helical" evidence="9">
    <location>
        <begin position="129"/>
        <end position="149"/>
    </location>
</feature>
<feature type="transmembrane region" description="Helical" evidence="9">
    <location>
        <begin position="572"/>
        <end position="595"/>
    </location>
</feature>
<dbReference type="GO" id="GO:0005886">
    <property type="term" value="C:plasma membrane"/>
    <property type="evidence" value="ECO:0007669"/>
    <property type="project" value="TreeGrafter"/>
</dbReference>
<dbReference type="Gene3D" id="3.30.565.10">
    <property type="entry name" value="Histidine kinase-like ATPase, C-terminal domain"/>
    <property type="match status" value="1"/>
</dbReference>
<keyword evidence="5" id="KW-0813">Transport</keyword>
<dbReference type="Pfam" id="PF02518">
    <property type="entry name" value="HATPase_c"/>
    <property type="match status" value="1"/>
</dbReference>
<dbReference type="Pfam" id="PF00474">
    <property type="entry name" value="SSF"/>
    <property type="match status" value="1"/>
</dbReference>
<dbReference type="InterPro" id="IPR005467">
    <property type="entry name" value="His_kinase_dom"/>
</dbReference>
<reference evidence="11 12" key="1">
    <citation type="submission" date="2014-11" db="EMBL/GenBank/DDBJ databases">
        <title>A Rickettsiales Symbiont of Amoebae With Ancient Features.</title>
        <authorList>
            <person name="Schulz F."/>
            <person name="Martijn J."/>
            <person name="Wascher F."/>
            <person name="Kostanjsek R."/>
            <person name="Ettema T.J."/>
            <person name="Horn M."/>
        </authorList>
    </citation>
    <scope>NUCLEOTIDE SEQUENCE [LARGE SCALE GENOMIC DNA]</scope>
    <source>
        <strain evidence="11 12">UWC36</strain>
    </source>
</reference>
<feature type="transmembrane region" description="Helical" evidence="9">
    <location>
        <begin position="234"/>
        <end position="252"/>
    </location>
</feature>
<feature type="transmembrane region" description="Helical" evidence="9">
    <location>
        <begin position="539"/>
        <end position="560"/>
    </location>
</feature>
<feature type="transmembrane region" description="Helical" evidence="9">
    <location>
        <begin position="161"/>
        <end position="181"/>
    </location>
</feature>
<comment type="similarity">
    <text evidence="3">Belongs to the sodium:solute symporter (SSF) (TC 2.A.21) family.</text>
</comment>
<evidence type="ECO:0000256" key="9">
    <source>
        <dbReference type="SAM" id="Phobius"/>
    </source>
</evidence>
<keyword evidence="7 9" id="KW-1133">Transmembrane helix</keyword>
<feature type="transmembrane region" description="Helical" evidence="9">
    <location>
        <begin position="386"/>
        <end position="407"/>
    </location>
</feature>
<gene>
    <name evidence="11" type="ORF">NF27_JF00120</name>
</gene>
<keyword evidence="8 9" id="KW-0472">Membrane</keyword>
<feature type="transmembrane region" description="Helical" evidence="9">
    <location>
        <begin position="48"/>
        <end position="67"/>
    </location>
</feature>
<dbReference type="PANTHER" id="PTHR48086:SF7">
    <property type="entry name" value="SODIUM-SOLUTE SYMPORTER-RELATED"/>
    <property type="match status" value="1"/>
</dbReference>
<dbReference type="AlphaFoldDB" id="A0A0C1QF21"/>
<dbReference type="PRINTS" id="PR00344">
    <property type="entry name" value="BCTRLSENSOR"/>
</dbReference>
<organism evidence="11 12">
    <name type="scientific">Candidatus Jidaibacter acanthamoebae</name>
    <dbReference type="NCBI Taxonomy" id="86105"/>
    <lineage>
        <taxon>Bacteria</taxon>
        <taxon>Pseudomonadati</taxon>
        <taxon>Pseudomonadota</taxon>
        <taxon>Alphaproteobacteria</taxon>
        <taxon>Rickettsiales</taxon>
        <taxon>Candidatus Midichloriaceae</taxon>
        <taxon>Candidatus Jidaibacter</taxon>
    </lineage>
</organism>
<keyword evidence="6 9" id="KW-0812">Transmembrane</keyword>
<dbReference type="PANTHER" id="PTHR48086">
    <property type="entry name" value="SODIUM/PROLINE SYMPORTER-RELATED"/>
    <property type="match status" value="1"/>
</dbReference>
<evidence type="ECO:0000256" key="6">
    <source>
        <dbReference type="ARBA" id="ARBA00022692"/>
    </source>
</evidence>
<dbReference type="EMBL" id="JSWE01000223">
    <property type="protein sequence ID" value="KIE04134.1"/>
    <property type="molecule type" value="Genomic_DNA"/>
</dbReference>
<dbReference type="InterPro" id="IPR004358">
    <property type="entry name" value="Sig_transdc_His_kin-like_C"/>
</dbReference>
<dbReference type="CDD" id="cd10322">
    <property type="entry name" value="SLC5sbd"/>
    <property type="match status" value="1"/>
</dbReference>
<accession>A0A0C1QF21</accession>
<feature type="transmembrane region" description="Helical" evidence="9">
    <location>
        <begin position="601"/>
        <end position="616"/>
    </location>
</feature>
<dbReference type="PROSITE" id="PS50283">
    <property type="entry name" value="NA_SOLUT_SYMP_3"/>
    <property type="match status" value="1"/>
</dbReference>
<proteinExistence type="inferred from homology"/>
<dbReference type="PROSITE" id="PS50109">
    <property type="entry name" value="HIS_KIN"/>
    <property type="match status" value="1"/>
</dbReference>
<sequence length="927" mass="103553">MVEQGYIMQYFDIDKTIVLIFLMATLVIGIIAGKDLKNIREYAIANKSFGTPVLLITLLATMVGGGSTTGDVAQIFEDGIVYLLAMIGPIISALIMAYYIAPKFDGRFDGMISASDLIKYFYGVKAEKFSGIAGFIACTTLLAMQLIALGHLAANILNINYTYGVLITSGLIIAYSTFGGIKSITVTAILQFAMLIIMVPIIANVATNQVGGLGKVFSGIGTEPHMQIINHPKFYEYLLLGLFFSLPFSLFFPSIIQRFLMAQNNKQIAHITYAYAVLQIAMVFMVICIGLSTLKLYPSTEPRVLIPSLINDYLPPLIKGLAISGMIAVLMSTADSFLNSAGILIAHNVMPQKALKTELGKLNFMKLCTLTAGLLAMMIAMRNYNIISILTLSCSLILSIFGIPLFFGILGYRVLKSSFWLCSICSIIASIVANSLNMGSAIPIFTAALGFLGYIIPLFILKQGLTKVLSNTESPKQVSTVTYEKMIKMIVKHLPTPKNIYRYSKTKVENFGANHLMFGIFCCVNYIVPYFMWTHQKPLNYFVMLSLRLIAGLLCVGLLFKEYWPKRFKKYFPLYWHLTLMYCLPFVTTVMFIVMSADVEWLINLTLAIMLLAMLVDWTSFIIIFLTGVLLGYLFYEAAIGAPIPQVDFDTVYLSIYVCVFATLIGLLFARRKEIDTEEKLEVMRFFGGAMAHEVKTPLAAIDMCAQHIDITLSRMISTLESGSSGNSVLKECSELKDLALTLRKISSQGINTVGNLLMSLKSSVIAEDKNEYYLIDCIDHVLVEFGREFAKLENIDVNIPCNFKFYGSMHYMEQVFQNLFNNAYKYGGENVNIKIWTEDNKLIFEDNGRGIPSQDLPYIFDRFYTKSKDGTGIGLAFCRMVMEDMEGGIYCKSELNKYTQFTLEFPKKLKNEELKEEEKSILVTAG</sequence>
<evidence type="ECO:0000256" key="1">
    <source>
        <dbReference type="ARBA" id="ARBA00000085"/>
    </source>
</evidence>
<name>A0A0C1QF21_9RICK</name>
<feature type="transmembrane region" description="Helical" evidence="9">
    <location>
        <begin position="442"/>
        <end position="461"/>
    </location>
</feature>
<dbReference type="Proteomes" id="UP000031258">
    <property type="component" value="Unassembled WGS sequence"/>
</dbReference>
<dbReference type="InterPro" id="IPR003594">
    <property type="entry name" value="HATPase_dom"/>
</dbReference>
<dbReference type="InterPro" id="IPR038377">
    <property type="entry name" value="Na/Glc_symporter_sf"/>
</dbReference>
<protein>
    <recommendedName>
        <fullName evidence="4">histidine kinase</fullName>
        <ecNumber evidence="4">2.7.13.3</ecNumber>
    </recommendedName>
</protein>
<evidence type="ECO:0000313" key="12">
    <source>
        <dbReference type="Proteomes" id="UP000031258"/>
    </source>
</evidence>
<evidence type="ECO:0000256" key="5">
    <source>
        <dbReference type="ARBA" id="ARBA00022448"/>
    </source>
</evidence>
<dbReference type="CDD" id="cd00075">
    <property type="entry name" value="HATPase"/>
    <property type="match status" value="1"/>
</dbReference>
<dbReference type="SUPFAM" id="SSF55874">
    <property type="entry name" value="ATPase domain of HSP90 chaperone/DNA topoisomerase II/histidine kinase"/>
    <property type="match status" value="1"/>
</dbReference>
<evidence type="ECO:0000259" key="10">
    <source>
        <dbReference type="PROSITE" id="PS50109"/>
    </source>
</evidence>
<dbReference type="InterPro" id="IPR036890">
    <property type="entry name" value="HATPase_C_sf"/>
</dbReference>
<feature type="transmembrane region" description="Helical" evidence="9">
    <location>
        <begin position="273"/>
        <end position="297"/>
    </location>
</feature>
<dbReference type="SMART" id="SM00387">
    <property type="entry name" value="HATPase_c"/>
    <property type="match status" value="1"/>
</dbReference>
<feature type="transmembrane region" description="Helical" evidence="9">
    <location>
        <begin position="621"/>
        <end position="640"/>
    </location>
</feature>
<dbReference type="Gene3D" id="1.20.1730.10">
    <property type="entry name" value="Sodium/glucose cotransporter"/>
    <property type="match status" value="1"/>
</dbReference>
<dbReference type="InterPro" id="IPR050277">
    <property type="entry name" value="Sodium:Solute_Symporter"/>
</dbReference>
<dbReference type="STRING" id="86105.NF27_JF00120"/>
<comment type="catalytic activity">
    <reaction evidence="1">
        <text>ATP + protein L-histidine = ADP + protein N-phospho-L-histidine.</text>
        <dbReference type="EC" id="2.7.13.3"/>
    </reaction>
</comment>
<evidence type="ECO:0000256" key="7">
    <source>
        <dbReference type="ARBA" id="ARBA00022989"/>
    </source>
</evidence>
<keyword evidence="12" id="KW-1185">Reference proteome</keyword>
<feature type="transmembrane region" description="Helical" evidence="9">
    <location>
        <begin position="652"/>
        <end position="670"/>
    </location>
</feature>
<feature type="transmembrane region" description="Helical" evidence="9">
    <location>
        <begin position="419"/>
        <end position="436"/>
    </location>
</feature>
<evidence type="ECO:0000313" key="11">
    <source>
        <dbReference type="EMBL" id="KIE04134.1"/>
    </source>
</evidence>
<feature type="transmembrane region" description="Helical" evidence="9">
    <location>
        <begin position="511"/>
        <end position="533"/>
    </location>
</feature>
<dbReference type="GO" id="GO:0022857">
    <property type="term" value="F:transmembrane transporter activity"/>
    <property type="evidence" value="ECO:0007669"/>
    <property type="project" value="InterPro"/>
</dbReference>
<evidence type="ECO:0000256" key="3">
    <source>
        <dbReference type="ARBA" id="ARBA00006434"/>
    </source>
</evidence>
<feature type="transmembrane region" description="Helical" evidence="9">
    <location>
        <begin position="359"/>
        <end position="380"/>
    </location>
</feature>
<evidence type="ECO:0000256" key="4">
    <source>
        <dbReference type="ARBA" id="ARBA00012438"/>
    </source>
</evidence>
<dbReference type="InterPro" id="IPR001734">
    <property type="entry name" value="Na/solute_symporter"/>
</dbReference>
<feature type="transmembrane region" description="Helical" evidence="9">
    <location>
        <begin position="79"/>
        <end position="101"/>
    </location>
</feature>
<dbReference type="GO" id="GO:0004673">
    <property type="term" value="F:protein histidine kinase activity"/>
    <property type="evidence" value="ECO:0007669"/>
    <property type="project" value="UniProtKB-EC"/>
</dbReference>
<evidence type="ECO:0000256" key="2">
    <source>
        <dbReference type="ARBA" id="ARBA00004141"/>
    </source>
</evidence>